<accession>A0A6N2NM47</accession>
<name>A0A6N2NM47_SALVM</name>
<reference evidence="1" key="1">
    <citation type="submission" date="2019-03" db="EMBL/GenBank/DDBJ databases">
        <authorList>
            <person name="Mank J."/>
            <person name="Almeida P."/>
        </authorList>
    </citation>
    <scope>NUCLEOTIDE SEQUENCE</scope>
    <source>
        <strain evidence="1">78183</strain>
    </source>
</reference>
<gene>
    <name evidence="1" type="ORF">SVIM_LOCUS517255</name>
</gene>
<evidence type="ECO:0000313" key="1">
    <source>
        <dbReference type="EMBL" id="VFU66521.1"/>
    </source>
</evidence>
<sequence>MHQIQSSTDRSYSDDCILNLLKRQQLLFCHFSRSLLLFTSLLKSRPSTRPIGRGIERHHARERKIYNCHQVQFLCRLINKKLVFESEICIYRDAFEGI</sequence>
<dbReference type="AlphaFoldDB" id="A0A6N2NM47"/>
<dbReference type="EMBL" id="CAADRP010002362">
    <property type="protein sequence ID" value="VFU66521.1"/>
    <property type="molecule type" value="Genomic_DNA"/>
</dbReference>
<protein>
    <submittedName>
        <fullName evidence="1">Uncharacterized protein</fullName>
    </submittedName>
</protein>
<proteinExistence type="predicted"/>
<organism evidence="1">
    <name type="scientific">Salix viminalis</name>
    <name type="common">Common osier</name>
    <name type="synonym">Basket willow</name>
    <dbReference type="NCBI Taxonomy" id="40686"/>
    <lineage>
        <taxon>Eukaryota</taxon>
        <taxon>Viridiplantae</taxon>
        <taxon>Streptophyta</taxon>
        <taxon>Embryophyta</taxon>
        <taxon>Tracheophyta</taxon>
        <taxon>Spermatophyta</taxon>
        <taxon>Magnoliopsida</taxon>
        <taxon>eudicotyledons</taxon>
        <taxon>Gunneridae</taxon>
        <taxon>Pentapetalae</taxon>
        <taxon>rosids</taxon>
        <taxon>fabids</taxon>
        <taxon>Malpighiales</taxon>
        <taxon>Salicaceae</taxon>
        <taxon>Saliceae</taxon>
        <taxon>Salix</taxon>
    </lineage>
</organism>